<evidence type="ECO:0000256" key="1">
    <source>
        <dbReference type="SAM" id="SignalP"/>
    </source>
</evidence>
<protein>
    <submittedName>
        <fullName evidence="2">Uncharacterized protein</fullName>
    </submittedName>
</protein>
<dbReference type="AlphaFoldDB" id="A0A081PC44"/>
<reference evidence="2 3" key="1">
    <citation type="journal article" date="1992" name="Int. J. Syst. Bacteriol.">
        <title>Sphingobacterium antarcticus sp. nov. a Psychrotrophic Bacterium from the Soils of Schirmacher Oasis, Antarctica.</title>
        <authorList>
            <person name="Shivaji S."/>
            <person name="Ray M.K."/>
            <person name="Rao N.S."/>
            <person name="Saiserr L."/>
            <person name="Jagannadham M.V."/>
            <person name="Kumar G.S."/>
            <person name="Reddy G."/>
            <person name="Bhargava P.M."/>
        </authorList>
    </citation>
    <scope>NUCLEOTIDE SEQUENCE [LARGE SCALE GENOMIC DNA]</scope>
    <source>
        <strain evidence="2 3">4BY</strain>
    </source>
</reference>
<organism evidence="2 3">
    <name type="scientific">Pedobacter antarcticus 4BY</name>
    <dbReference type="NCBI Taxonomy" id="1358423"/>
    <lineage>
        <taxon>Bacteria</taxon>
        <taxon>Pseudomonadati</taxon>
        <taxon>Bacteroidota</taxon>
        <taxon>Sphingobacteriia</taxon>
        <taxon>Sphingobacteriales</taxon>
        <taxon>Sphingobacteriaceae</taxon>
        <taxon>Pedobacter</taxon>
    </lineage>
</organism>
<proteinExistence type="predicted"/>
<dbReference type="eggNOG" id="ENOG5033A7G">
    <property type="taxonomic scope" value="Bacteria"/>
</dbReference>
<keyword evidence="3" id="KW-1185">Reference proteome</keyword>
<comment type="caution">
    <text evidence="2">The sequence shown here is derived from an EMBL/GenBank/DDBJ whole genome shotgun (WGS) entry which is preliminary data.</text>
</comment>
<feature type="signal peptide" evidence="1">
    <location>
        <begin position="1"/>
        <end position="22"/>
    </location>
</feature>
<evidence type="ECO:0000313" key="3">
    <source>
        <dbReference type="Proteomes" id="UP000028007"/>
    </source>
</evidence>
<dbReference type="Proteomes" id="UP000028007">
    <property type="component" value="Unassembled WGS sequence"/>
</dbReference>
<gene>
    <name evidence="2" type="ORF">N180_01130</name>
</gene>
<keyword evidence="1" id="KW-0732">Signal</keyword>
<name>A0A081PC44_9SPHI</name>
<dbReference type="EMBL" id="JNFF01000117">
    <property type="protein sequence ID" value="KEQ28267.1"/>
    <property type="molecule type" value="Genomic_DNA"/>
</dbReference>
<feature type="chain" id="PRO_5001761566" evidence="1">
    <location>
        <begin position="23"/>
        <end position="129"/>
    </location>
</feature>
<sequence length="129" mass="15420">MFKSYFAIFLLCCLMFTNFSRMFVFSAFKLNQKYIASTLCENRDKPEMHCNGKCYLTKKIKQAEEREKKEEQDGQKKNFQENYILRQCSVEFPFSFELKMEHIIEDDSFLPKQTSEVLHPPPTPHHFLS</sequence>
<evidence type="ECO:0000313" key="2">
    <source>
        <dbReference type="EMBL" id="KEQ28267.1"/>
    </source>
</evidence>
<accession>A0A081PC44</accession>